<evidence type="ECO:0000313" key="1">
    <source>
        <dbReference type="EMBL" id="GHE52245.1"/>
    </source>
</evidence>
<evidence type="ECO:0000313" key="2">
    <source>
        <dbReference type="Proteomes" id="UP000658258"/>
    </source>
</evidence>
<name>A0ABQ3I056_9BACT</name>
<reference evidence="2" key="1">
    <citation type="journal article" date="2019" name="Int. J. Syst. Evol. Microbiol.">
        <title>The Global Catalogue of Microorganisms (GCM) 10K type strain sequencing project: providing services to taxonomists for standard genome sequencing and annotation.</title>
        <authorList>
            <consortium name="The Broad Institute Genomics Platform"/>
            <consortium name="The Broad Institute Genome Sequencing Center for Infectious Disease"/>
            <person name="Wu L."/>
            <person name="Ma J."/>
        </authorList>
    </citation>
    <scope>NUCLEOTIDE SEQUENCE [LARGE SCALE GENOMIC DNA]</scope>
    <source>
        <strain evidence="2">CGMCC 1.15111</strain>
    </source>
</reference>
<evidence type="ECO:0008006" key="3">
    <source>
        <dbReference type="Google" id="ProtNLM"/>
    </source>
</evidence>
<comment type="caution">
    <text evidence="1">The sequence shown here is derived from an EMBL/GenBank/DDBJ whole genome shotgun (WGS) entry which is preliminary data.</text>
</comment>
<proteinExistence type="predicted"/>
<dbReference type="PROSITE" id="PS51257">
    <property type="entry name" value="PROKAR_LIPOPROTEIN"/>
    <property type="match status" value="1"/>
</dbReference>
<accession>A0ABQ3I056</accession>
<protein>
    <recommendedName>
        <fullName evidence="3">DUF4221 domain-containing protein</fullName>
    </recommendedName>
</protein>
<dbReference type="Pfam" id="PF15869">
    <property type="entry name" value="TolB_like"/>
    <property type="match status" value="1"/>
</dbReference>
<keyword evidence="2" id="KW-1185">Reference proteome</keyword>
<dbReference type="Proteomes" id="UP000658258">
    <property type="component" value="Unassembled WGS sequence"/>
</dbReference>
<gene>
    <name evidence="1" type="ORF">GCM10011340_03100</name>
</gene>
<dbReference type="RefSeq" id="WP_189628428.1">
    <property type="nucleotide sequence ID" value="NZ_BNAG01000001.1"/>
</dbReference>
<dbReference type="EMBL" id="BNAG01000001">
    <property type="protein sequence ID" value="GHE52245.1"/>
    <property type="molecule type" value="Genomic_DNA"/>
</dbReference>
<organism evidence="1 2">
    <name type="scientific">Roseivirga thermotolerans</name>
    <dbReference type="NCBI Taxonomy" id="1758176"/>
    <lineage>
        <taxon>Bacteria</taxon>
        <taxon>Pseudomonadati</taxon>
        <taxon>Bacteroidota</taxon>
        <taxon>Cytophagia</taxon>
        <taxon>Cytophagales</taxon>
        <taxon>Roseivirgaceae</taxon>
        <taxon>Roseivirga</taxon>
    </lineage>
</organism>
<sequence length="359" mass="40698">MKKAYIFIAILFFGCKEEKVLFDQSDIEVPKVFKLSPDNSWDFLRNELSPIRDLILKDSLLIINKIFPGPFYYSVYNIRTAEKLVEFGVQGQGPEELPDYSNANLNSKNADILEIIVPNAGGAIYSVDLKSLRNKDVTLNKVAELGYNPSNFAHVDSIYVIDFGNRFDVVDRFGNHIESAIDYPFEKETALPEKLWNLTHQGLMKKRPMDNRIVFASMYGPNIDLMEYSEHLTSLLKIHVREPKVFDNSGKLASGDAELVGVTVSDKNEMAFIDVEVTNSFIYLLYSGRSYEKDGDDALLGNSVYVLDWDGNFLALLSLEKNTRVISVNQSDEILIALDEEKETTNLLGYKLPDFDSPR</sequence>